<evidence type="ECO:0000256" key="10">
    <source>
        <dbReference type="ARBA" id="ARBA00023136"/>
    </source>
</evidence>
<evidence type="ECO:0000256" key="8">
    <source>
        <dbReference type="ARBA" id="ARBA00022989"/>
    </source>
</evidence>
<comment type="caution">
    <text evidence="12">The sequence shown here is derived from an EMBL/GenBank/DDBJ whole genome shotgun (WGS) entry which is preliminary data.</text>
</comment>
<proteinExistence type="inferred from homology"/>
<keyword evidence="4 11" id="KW-0679">Respiratory chain</keyword>
<comment type="subunit">
    <text evidence="11">Component of the ubiquinol-cytochrome c oxidoreductase (cytochrome b-c1 complex, complex III, CIII), a multisubunit enzyme composed of 3 respiratory subunits cytochrome b, cytochrome c1 and Rieske protein, 2 core protein subunits, and additional low-molecular weight protein subunits.</text>
</comment>
<dbReference type="InterPro" id="IPR036656">
    <property type="entry name" value="QCR9_sf"/>
</dbReference>
<dbReference type="PANTHER" id="PTHR12980">
    <property type="entry name" value="UBIQUINOL-CYTOCHROME C REDUCTASE COMPLEX, SUBUNIT X"/>
    <property type="match status" value="1"/>
</dbReference>
<keyword evidence="7 11" id="KW-0249">Electron transport</keyword>
<dbReference type="Pfam" id="PF05365">
    <property type="entry name" value="UCR_UQCRX_QCR9"/>
    <property type="match status" value="1"/>
</dbReference>
<comment type="subcellular location">
    <subcellularLocation>
        <location evidence="1 11">Mitochondrion inner membrane</location>
        <topology evidence="1 11">Single-pass membrane protein</topology>
    </subcellularLocation>
</comment>
<evidence type="ECO:0000256" key="4">
    <source>
        <dbReference type="ARBA" id="ARBA00022660"/>
    </source>
</evidence>
<dbReference type="FunFam" id="1.20.5.260:FF:000001">
    <property type="entry name" value="Cytochrome b-c1 complex subunit 9"/>
    <property type="match status" value="1"/>
</dbReference>
<dbReference type="InterPro" id="IPR008027">
    <property type="entry name" value="QCR9"/>
</dbReference>
<comment type="similarity">
    <text evidence="2 11">Belongs to the UQCR10/QCR9 family.</text>
</comment>
<dbReference type="EMBL" id="JBGBPQ010000025">
    <property type="protein sequence ID" value="KAL1499422.1"/>
    <property type="molecule type" value="Genomic_DNA"/>
</dbReference>
<comment type="function">
    <text evidence="11">Component of the ubiquinol-cytochrome c oxidoreductase, a multisubunit transmembrane complex that is part of the mitochondrial electron transport chain which drives oxidative phosphorylation. The complex plays an important role in the uptake of multiple carbon sources present in different host niches.</text>
</comment>
<gene>
    <name evidence="12" type="ORF">AB1Y20_011627</name>
</gene>
<keyword evidence="6 11" id="KW-0999">Mitochondrion inner membrane</keyword>
<reference evidence="12 13" key="1">
    <citation type="journal article" date="2024" name="Science">
        <title>Giant polyketide synthase enzymes in the biosynthesis of giant marine polyether toxins.</title>
        <authorList>
            <person name="Fallon T.R."/>
            <person name="Shende V.V."/>
            <person name="Wierzbicki I.H."/>
            <person name="Pendleton A.L."/>
            <person name="Watervoot N.F."/>
            <person name="Auber R.P."/>
            <person name="Gonzalez D.J."/>
            <person name="Wisecaver J.H."/>
            <person name="Moore B.S."/>
        </authorList>
    </citation>
    <scope>NUCLEOTIDE SEQUENCE [LARGE SCALE GENOMIC DNA]</scope>
    <source>
        <strain evidence="12 13">12B1</strain>
    </source>
</reference>
<evidence type="ECO:0000256" key="11">
    <source>
        <dbReference type="RuleBase" id="RU368056"/>
    </source>
</evidence>
<feature type="transmembrane region" description="Helical" evidence="11">
    <location>
        <begin position="32"/>
        <end position="55"/>
    </location>
</feature>
<accession>A0AB34IJL4</accession>
<evidence type="ECO:0000256" key="9">
    <source>
        <dbReference type="ARBA" id="ARBA00023128"/>
    </source>
</evidence>
<dbReference type="AlphaFoldDB" id="A0AB34IJL4"/>
<name>A0AB34IJL4_PRYPA</name>
<dbReference type="Proteomes" id="UP001515480">
    <property type="component" value="Unassembled WGS sequence"/>
</dbReference>
<dbReference type="GO" id="GO:0006122">
    <property type="term" value="P:mitochondrial electron transport, ubiquinol to cytochrome c"/>
    <property type="evidence" value="ECO:0007669"/>
    <property type="project" value="UniProtKB-UniRule"/>
</dbReference>
<evidence type="ECO:0000313" key="12">
    <source>
        <dbReference type="EMBL" id="KAL1499422.1"/>
    </source>
</evidence>
<dbReference type="SUPFAM" id="SSF81514">
    <property type="entry name" value="Subunit X (non-heme 7 kDa protein) of cytochrome bc1 complex (Ubiquinol-cytochrome c reductase)"/>
    <property type="match status" value="1"/>
</dbReference>
<evidence type="ECO:0000313" key="13">
    <source>
        <dbReference type="Proteomes" id="UP001515480"/>
    </source>
</evidence>
<keyword evidence="3 11" id="KW-0813">Transport</keyword>
<evidence type="ECO:0000256" key="2">
    <source>
        <dbReference type="ARBA" id="ARBA00007856"/>
    </source>
</evidence>
<keyword evidence="9 11" id="KW-0496">Mitochondrion</keyword>
<evidence type="ECO:0000256" key="5">
    <source>
        <dbReference type="ARBA" id="ARBA00022692"/>
    </source>
</evidence>
<keyword evidence="10 11" id="KW-0472">Membrane</keyword>
<dbReference type="GO" id="GO:0045275">
    <property type="term" value="C:respiratory chain complex III"/>
    <property type="evidence" value="ECO:0007669"/>
    <property type="project" value="UniProtKB-UniRule"/>
</dbReference>
<keyword evidence="13" id="KW-1185">Reference proteome</keyword>
<keyword evidence="5 11" id="KW-0812">Transmembrane</keyword>
<evidence type="ECO:0000256" key="3">
    <source>
        <dbReference type="ARBA" id="ARBA00022448"/>
    </source>
</evidence>
<evidence type="ECO:0000256" key="7">
    <source>
        <dbReference type="ARBA" id="ARBA00022982"/>
    </source>
</evidence>
<evidence type="ECO:0000256" key="1">
    <source>
        <dbReference type="ARBA" id="ARBA00004434"/>
    </source>
</evidence>
<keyword evidence="8 11" id="KW-1133">Transmembrane helix</keyword>
<protein>
    <recommendedName>
        <fullName evidence="11">Complex III subunit 9</fullName>
    </recommendedName>
</protein>
<dbReference type="PANTHER" id="PTHR12980:SF0">
    <property type="entry name" value="CYTOCHROME B-C1 COMPLEX SUBUNIT 9"/>
    <property type="match status" value="1"/>
</dbReference>
<dbReference type="GO" id="GO:0005743">
    <property type="term" value="C:mitochondrial inner membrane"/>
    <property type="evidence" value="ECO:0007669"/>
    <property type="project" value="UniProtKB-SubCell"/>
</dbReference>
<organism evidence="12 13">
    <name type="scientific">Prymnesium parvum</name>
    <name type="common">Toxic golden alga</name>
    <dbReference type="NCBI Taxonomy" id="97485"/>
    <lineage>
        <taxon>Eukaryota</taxon>
        <taxon>Haptista</taxon>
        <taxon>Haptophyta</taxon>
        <taxon>Prymnesiophyceae</taxon>
        <taxon>Prymnesiales</taxon>
        <taxon>Prymnesiaceae</taxon>
        <taxon>Prymnesium</taxon>
    </lineage>
</organism>
<dbReference type="Gene3D" id="1.20.5.260">
    <property type="entry name" value="Cytochrome b-c1 complex subunit 9"/>
    <property type="match status" value="1"/>
</dbReference>
<evidence type="ECO:0000256" key="6">
    <source>
        <dbReference type="ARBA" id="ARBA00022792"/>
    </source>
</evidence>
<sequence>MVQPAWVQGRLKPEPPFSRFIYNTFFKHASTYMATVISVAFVAGVTYDYAMTAFWESCNRGKLWKHIKDKYKAEEE</sequence>